<keyword evidence="3 7" id="KW-0812">Transmembrane</keyword>
<comment type="subcellular location">
    <subcellularLocation>
        <location evidence="1">Cell membrane</location>
    </subcellularLocation>
</comment>
<keyword evidence="5 7" id="KW-0472">Membrane</keyword>
<dbReference type="Proteomes" id="UP000198507">
    <property type="component" value="Unassembled WGS sequence"/>
</dbReference>
<proteinExistence type="predicted"/>
<gene>
    <name evidence="9" type="ORF">SAMN04488546_3162</name>
</gene>
<evidence type="ECO:0000256" key="6">
    <source>
        <dbReference type="SAM" id="MobiDB-lite"/>
    </source>
</evidence>
<evidence type="ECO:0000256" key="4">
    <source>
        <dbReference type="ARBA" id="ARBA00022989"/>
    </source>
</evidence>
<evidence type="ECO:0000259" key="8">
    <source>
        <dbReference type="Pfam" id="PF13190"/>
    </source>
</evidence>
<dbReference type="InterPro" id="IPR025937">
    <property type="entry name" value="PDGLE_dom"/>
</dbReference>
<evidence type="ECO:0000256" key="1">
    <source>
        <dbReference type="ARBA" id="ARBA00004236"/>
    </source>
</evidence>
<evidence type="ECO:0000256" key="3">
    <source>
        <dbReference type="ARBA" id="ARBA00022692"/>
    </source>
</evidence>
<evidence type="ECO:0000313" key="10">
    <source>
        <dbReference type="Proteomes" id="UP000198507"/>
    </source>
</evidence>
<feature type="transmembrane region" description="Helical" evidence="7">
    <location>
        <begin position="43"/>
        <end position="63"/>
    </location>
</feature>
<protein>
    <submittedName>
        <fullName evidence="9">Cobalt/nickel transport protein</fullName>
    </submittedName>
</protein>
<dbReference type="Pfam" id="PF13190">
    <property type="entry name" value="PDGLE"/>
    <property type="match status" value="1"/>
</dbReference>
<name>A0A1I0G362_9ACTN</name>
<keyword evidence="4 7" id="KW-1133">Transmembrane helix</keyword>
<dbReference type="EMBL" id="FOIE01000006">
    <property type="protein sequence ID" value="SET65029.1"/>
    <property type="molecule type" value="Genomic_DNA"/>
</dbReference>
<dbReference type="AlphaFoldDB" id="A0A1I0G362"/>
<keyword evidence="2" id="KW-1003">Cell membrane</keyword>
<feature type="region of interest" description="Disordered" evidence="6">
    <location>
        <begin position="1"/>
        <end position="41"/>
    </location>
</feature>
<keyword evidence="10" id="KW-1185">Reference proteome</keyword>
<feature type="transmembrane region" description="Helical" evidence="7">
    <location>
        <begin position="109"/>
        <end position="130"/>
    </location>
</feature>
<evidence type="ECO:0000256" key="5">
    <source>
        <dbReference type="ARBA" id="ARBA00023136"/>
    </source>
</evidence>
<dbReference type="GO" id="GO:0005886">
    <property type="term" value="C:plasma membrane"/>
    <property type="evidence" value="ECO:0007669"/>
    <property type="project" value="UniProtKB-SubCell"/>
</dbReference>
<organism evidence="9 10">
    <name type="scientific">Geodermatophilus poikilotrophus</name>
    <dbReference type="NCBI Taxonomy" id="1333667"/>
    <lineage>
        <taxon>Bacteria</taxon>
        <taxon>Bacillati</taxon>
        <taxon>Actinomycetota</taxon>
        <taxon>Actinomycetes</taxon>
        <taxon>Geodermatophilales</taxon>
        <taxon>Geodermatophilaceae</taxon>
        <taxon>Geodermatophilus</taxon>
    </lineage>
</organism>
<evidence type="ECO:0000256" key="2">
    <source>
        <dbReference type="ARBA" id="ARBA00022475"/>
    </source>
</evidence>
<evidence type="ECO:0000313" key="9">
    <source>
        <dbReference type="EMBL" id="SET65029.1"/>
    </source>
</evidence>
<accession>A0A1I0G362</accession>
<evidence type="ECO:0000256" key="7">
    <source>
        <dbReference type="SAM" id="Phobius"/>
    </source>
</evidence>
<reference evidence="10" key="1">
    <citation type="submission" date="2016-10" db="EMBL/GenBank/DDBJ databases">
        <authorList>
            <person name="Varghese N."/>
            <person name="Submissions S."/>
        </authorList>
    </citation>
    <scope>NUCLEOTIDE SEQUENCE [LARGE SCALE GENOMIC DNA]</scope>
    <source>
        <strain evidence="10">DSM 44209</strain>
    </source>
</reference>
<sequence length="142" mass="13840">MSGSAQVPAPPAGSEPVSPVSGSAHVPAPHGSKPAGPARRGRGPWVAGLAVALLVAGVVSWYASASPDGLEWAAEQAGFLDTAEDSAVAASPLADYGVSGVGSERLSGGLAGVVGVLVTLLLAGGLALLLRRRGRDAAPAED</sequence>
<feature type="domain" description="PDGLE" evidence="8">
    <location>
        <begin position="43"/>
        <end position="132"/>
    </location>
</feature>
<dbReference type="RefSeq" id="WP_217638173.1">
    <property type="nucleotide sequence ID" value="NZ_FOIE01000006.1"/>
</dbReference>